<dbReference type="EMBL" id="JAAXLS010000008">
    <property type="protein sequence ID" value="NKQ54165.1"/>
    <property type="molecule type" value="Genomic_DNA"/>
</dbReference>
<name>A0ABX1J2Y8_9PSEU</name>
<evidence type="ECO:0000313" key="4">
    <source>
        <dbReference type="EMBL" id="NKQ54165.1"/>
    </source>
</evidence>
<proteinExistence type="predicted"/>
<dbReference type="InterPro" id="IPR012816">
    <property type="entry name" value="NADAR"/>
</dbReference>
<accession>A0ABX1J2Y8</accession>
<evidence type="ECO:0000256" key="2">
    <source>
        <dbReference type="ARBA" id="ARBA00000751"/>
    </source>
</evidence>
<feature type="domain" description="NADAR" evidence="3">
    <location>
        <begin position="24"/>
        <end position="181"/>
    </location>
</feature>
<protein>
    <submittedName>
        <fullName evidence="4">NADAR family protein</fullName>
    </submittedName>
</protein>
<evidence type="ECO:0000256" key="1">
    <source>
        <dbReference type="ARBA" id="ARBA00000022"/>
    </source>
</evidence>
<comment type="catalytic activity">
    <reaction evidence="2">
        <text>2,5-diamino-6-hydroxy-4-(5-phosphoribosylamino)-pyrimidine + H2O = 2,5,6-triamino-4-hydroxypyrimidine + D-ribose 5-phosphate</text>
        <dbReference type="Rhea" id="RHEA:23436"/>
        <dbReference type="ChEBI" id="CHEBI:15377"/>
        <dbReference type="ChEBI" id="CHEBI:58614"/>
        <dbReference type="ChEBI" id="CHEBI:78346"/>
        <dbReference type="ChEBI" id="CHEBI:137796"/>
    </reaction>
</comment>
<dbReference type="Gene3D" id="1.10.357.40">
    <property type="entry name" value="YbiA-like"/>
    <property type="match status" value="1"/>
</dbReference>
<organism evidence="4 5">
    <name type="scientific">Amycolatopsis acididurans</name>
    <dbReference type="NCBI Taxonomy" id="2724524"/>
    <lineage>
        <taxon>Bacteria</taxon>
        <taxon>Bacillati</taxon>
        <taxon>Actinomycetota</taxon>
        <taxon>Actinomycetes</taxon>
        <taxon>Pseudonocardiales</taxon>
        <taxon>Pseudonocardiaceae</taxon>
        <taxon>Amycolatopsis</taxon>
    </lineage>
</organism>
<evidence type="ECO:0000313" key="5">
    <source>
        <dbReference type="Proteomes" id="UP000715441"/>
    </source>
</evidence>
<dbReference type="CDD" id="cd15457">
    <property type="entry name" value="NADAR"/>
    <property type="match status" value="1"/>
</dbReference>
<comment type="caution">
    <text evidence="4">The sequence shown here is derived from an EMBL/GenBank/DDBJ whole genome shotgun (WGS) entry which is preliminary data.</text>
</comment>
<dbReference type="Proteomes" id="UP000715441">
    <property type="component" value="Unassembled WGS sequence"/>
</dbReference>
<keyword evidence="5" id="KW-1185">Reference proteome</keyword>
<dbReference type="SUPFAM" id="SSF143990">
    <property type="entry name" value="YbiA-like"/>
    <property type="match status" value="1"/>
</dbReference>
<gene>
    <name evidence="4" type="ORF">HFP15_14850</name>
</gene>
<dbReference type="NCBIfam" id="TIGR02464">
    <property type="entry name" value="ribofla_fusion"/>
    <property type="match status" value="1"/>
</dbReference>
<reference evidence="4 5" key="1">
    <citation type="submission" date="2020-04" db="EMBL/GenBank/DDBJ databases">
        <title>Novel species.</title>
        <authorList>
            <person name="Teo W.F.A."/>
            <person name="Lipun K."/>
            <person name="Srisuk N."/>
            <person name="Duangmal K."/>
        </authorList>
    </citation>
    <scope>NUCLEOTIDE SEQUENCE [LARGE SCALE GENOMIC DNA]</scope>
    <source>
        <strain evidence="4 5">K13G38</strain>
    </source>
</reference>
<dbReference type="InterPro" id="IPR037238">
    <property type="entry name" value="YbiA-like_sf"/>
</dbReference>
<sequence length="183" mass="20242">MFRATGGSGRNSAVRSLDEPEYLYFWGHEPAGNGVGPTCLSQWWPAEFVVGGRAYPTAEHFMMSEKALLFGDADIAGQILRTTDPKEAKALGRQISGFDESRWEQRRFEIVVEGNLAKFTQHPTLRDFLLGTRDAVLVEASPEDRIWGIGLAAHDARVVDPDTWPGLNLLGLALMAVRSRLAE</sequence>
<evidence type="ECO:0000259" key="3">
    <source>
        <dbReference type="Pfam" id="PF08719"/>
    </source>
</evidence>
<comment type="catalytic activity">
    <reaction evidence="1">
        <text>5-amino-6-(5-phospho-D-ribosylamino)uracil + H2O = 5,6-diaminouracil + D-ribose 5-phosphate</text>
        <dbReference type="Rhea" id="RHEA:55020"/>
        <dbReference type="ChEBI" id="CHEBI:15377"/>
        <dbReference type="ChEBI" id="CHEBI:46252"/>
        <dbReference type="ChEBI" id="CHEBI:58453"/>
        <dbReference type="ChEBI" id="CHEBI:78346"/>
    </reaction>
</comment>
<dbReference type="Pfam" id="PF08719">
    <property type="entry name" value="NADAR"/>
    <property type="match status" value="1"/>
</dbReference>